<evidence type="ECO:0000313" key="4">
    <source>
        <dbReference type="EMBL" id="MBM6825947.1"/>
    </source>
</evidence>
<sequence length="222" mass="23999">MKKKSMLALVLAMTMSTGLLFGCGQNSTEATVTETVEETSAEPQPAGGTLVLSVNPEIEINYDENGNVTEISGRNDDGNAILANYSGYEGKAAREVVTELVTAIGEAGYFVEEVEGENRQITIEIEPGSGLPHETFLDEVASDVHECVSANNWQSPVDLRGESDYGMSDYQDTDYGPENDGVTDYGDGQSNYDEGQSNYDDGQSNYDDGQTNYDDGQSDYDN</sequence>
<comment type="caution">
    <text evidence="4">The sequence shown here is derived from an EMBL/GenBank/DDBJ whole genome shotgun (WGS) entry which is preliminary data.</text>
</comment>
<accession>A0A938X0G8</accession>
<evidence type="ECO:0000259" key="3">
    <source>
        <dbReference type="Pfam" id="PF23750"/>
    </source>
</evidence>
<feature type="compositionally biased region" description="Polar residues" evidence="1">
    <location>
        <begin position="188"/>
        <end position="215"/>
    </location>
</feature>
<evidence type="ECO:0000256" key="1">
    <source>
        <dbReference type="SAM" id="MobiDB-lite"/>
    </source>
</evidence>
<gene>
    <name evidence="4" type="ORF">H6A13_02355</name>
</gene>
<dbReference type="AlphaFoldDB" id="A0A938X0G8"/>
<dbReference type="Pfam" id="PF23750">
    <property type="entry name" value="RsgI_M"/>
    <property type="match status" value="1"/>
</dbReference>
<keyword evidence="5" id="KW-1185">Reference proteome</keyword>
<dbReference type="PROSITE" id="PS51257">
    <property type="entry name" value="PROKAR_LIPOPROTEIN"/>
    <property type="match status" value="1"/>
</dbReference>
<feature type="chain" id="PRO_5039554465" description="Anti-sigma factor RsgI-like middle domain-containing protein" evidence="2">
    <location>
        <begin position="22"/>
        <end position="222"/>
    </location>
</feature>
<dbReference type="InterPro" id="IPR055431">
    <property type="entry name" value="RsgI_M"/>
</dbReference>
<name>A0A938X0G8_9CLOT</name>
<reference evidence="4" key="2">
    <citation type="journal article" date="2021" name="Sci. Rep.">
        <title>The distribution of antibiotic resistance genes in chicken gut microbiota commensals.</title>
        <authorList>
            <person name="Juricova H."/>
            <person name="Matiasovicova J."/>
            <person name="Kubasova T."/>
            <person name="Cejkova D."/>
            <person name="Rychlik I."/>
        </authorList>
    </citation>
    <scope>NUCLEOTIDE SEQUENCE</scope>
    <source>
        <strain evidence="4">An420c</strain>
    </source>
</reference>
<dbReference type="Proteomes" id="UP000713880">
    <property type="component" value="Unassembled WGS sequence"/>
</dbReference>
<proteinExistence type="predicted"/>
<dbReference type="EMBL" id="JACJLV010000005">
    <property type="protein sequence ID" value="MBM6825947.1"/>
    <property type="molecule type" value="Genomic_DNA"/>
</dbReference>
<protein>
    <recommendedName>
        <fullName evidence="3">Anti-sigma factor RsgI-like middle domain-containing protein</fullName>
    </recommendedName>
</protein>
<feature type="region of interest" description="Disordered" evidence="1">
    <location>
        <begin position="155"/>
        <end position="222"/>
    </location>
</feature>
<dbReference type="RefSeq" id="WP_204908016.1">
    <property type="nucleotide sequence ID" value="NZ_JACJLV010000005.1"/>
</dbReference>
<feature type="signal peptide" evidence="2">
    <location>
        <begin position="1"/>
        <end position="21"/>
    </location>
</feature>
<organism evidence="4 5">
    <name type="scientific">Mordavella massiliensis</name>
    <dbReference type="NCBI Taxonomy" id="1871024"/>
    <lineage>
        <taxon>Bacteria</taxon>
        <taxon>Bacillati</taxon>
        <taxon>Bacillota</taxon>
        <taxon>Clostridia</taxon>
        <taxon>Eubacteriales</taxon>
        <taxon>Clostridiaceae</taxon>
        <taxon>Mordavella</taxon>
    </lineage>
</organism>
<keyword evidence="2" id="KW-0732">Signal</keyword>
<reference evidence="4" key="1">
    <citation type="submission" date="2020-08" db="EMBL/GenBank/DDBJ databases">
        <authorList>
            <person name="Cejkova D."/>
            <person name="Kubasova T."/>
            <person name="Jahodarova E."/>
            <person name="Rychlik I."/>
        </authorList>
    </citation>
    <scope>NUCLEOTIDE SEQUENCE</scope>
    <source>
        <strain evidence="4">An420c</strain>
    </source>
</reference>
<evidence type="ECO:0000313" key="5">
    <source>
        <dbReference type="Proteomes" id="UP000713880"/>
    </source>
</evidence>
<feature type="domain" description="Anti-sigma factor RsgI-like middle" evidence="3">
    <location>
        <begin position="52"/>
        <end position="150"/>
    </location>
</feature>
<evidence type="ECO:0000256" key="2">
    <source>
        <dbReference type="SAM" id="SignalP"/>
    </source>
</evidence>